<organism evidence="5 6">
    <name type="scientific">Morus notabilis</name>
    <dbReference type="NCBI Taxonomy" id="981085"/>
    <lineage>
        <taxon>Eukaryota</taxon>
        <taxon>Viridiplantae</taxon>
        <taxon>Streptophyta</taxon>
        <taxon>Embryophyta</taxon>
        <taxon>Tracheophyta</taxon>
        <taxon>Spermatophyta</taxon>
        <taxon>Magnoliopsida</taxon>
        <taxon>eudicotyledons</taxon>
        <taxon>Gunneridae</taxon>
        <taxon>Pentapetalae</taxon>
        <taxon>rosids</taxon>
        <taxon>fabids</taxon>
        <taxon>Rosales</taxon>
        <taxon>Moraceae</taxon>
        <taxon>Moreae</taxon>
        <taxon>Morus</taxon>
    </lineage>
</organism>
<dbReference type="Gene3D" id="3.30.420.10">
    <property type="entry name" value="Ribonuclease H-like superfamily/Ribonuclease H"/>
    <property type="match status" value="1"/>
</dbReference>
<dbReference type="PANTHER" id="PTHR42648:SF28">
    <property type="entry name" value="TRANSPOSON-ENCODED PROTEIN WITH RIBONUCLEASE H-LIKE AND RETROVIRUS ZINC FINGER-LIKE DOMAINS"/>
    <property type="match status" value="1"/>
</dbReference>
<name>W9RG02_9ROSA</name>
<dbReference type="Proteomes" id="UP000030645">
    <property type="component" value="Unassembled WGS sequence"/>
</dbReference>
<dbReference type="GO" id="GO:0016787">
    <property type="term" value="F:hydrolase activity"/>
    <property type="evidence" value="ECO:0007669"/>
    <property type="project" value="UniProtKB-KW"/>
</dbReference>
<gene>
    <name evidence="5" type="ORF">L484_016670</name>
</gene>
<reference evidence="6" key="1">
    <citation type="submission" date="2013-01" db="EMBL/GenBank/DDBJ databases">
        <title>Draft Genome Sequence of a Mulberry Tree, Morus notabilis C.K. Schneid.</title>
        <authorList>
            <person name="He N."/>
            <person name="Zhao S."/>
        </authorList>
    </citation>
    <scope>NUCLEOTIDE SEQUENCE</scope>
</reference>
<dbReference type="PANTHER" id="PTHR42648">
    <property type="entry name" value="TRANSPOSASE, PUTATIVE-RELATED"/>
    <property type="match status" value="1"/>
</dbReference>
<dbReference type="InterPro" id="IPR039537">
    <property type="entry name" value="Retrotran_Ty1/copia-like"/>
</dbReference>
<feature type="compositionally biased region" description="Basic and acidic residues" evidence="3">
    <location>
        <begin position="145"/>
        <end position="165"/>
    </location>
</feature>
<feature type="compositionally biased region" description="Polar residues" evidence="3">
    <location>
        <begin position="207"/>
        <end position="216"/>
    </location>
</feature>
<dbReference type="InterPro" id="IPR036397">
    <property type="entry name" value="RNaseH_sf"/>
</dbReference>
<evidence type="ECO:0000313" key="5">
    <source>
        <dbReference type="EMBL" id="EXB89110.1"/>
    </source>
</evidence>
<keyword evidence="1" id="KW-0479">Metal-binding</keyword>
<evidence type="ECO:0000256" key="2">
    <source>
        <dbReference type="ARBA" id="ARBA00022801"/>
    </source>
</evidence>
<dbReference type="InterPro" id="IPR001584">
    <property type="entry name" value="Integrase_cat-core"/>
</dbReference>
<feature type="domain" description="Integrase catalytic" evidence="4">
    <location>
        <begin position="243"/>
        <end position="423"/>
    </location>
</feature>
<dbReference type="STRING" id="981085.W9RG02"/>
<dbReference type="InterPro" id="IPR012337">
    <property type="entry name" value="RNaseH-like_sf"/>
</dbReference>
<dbReference type="Pfam" id="PF07727">
    <property type="entry name" value="RVT_2"/>
    <property type="match status" value="1"/>
</dbReference>
<dbReference type="GO" id="GO:0003676">
    <property type="term" value="F:nucleic acid binding"/>
    <property type="evidence" value="ECO:0007669"/>
    <property type="project" value="InterPro"/>
</dbReference>
<proteinExistence type="predicted"/>
<keyword evidence="2" id="KW-0378">Hydrolase</keyword>
<feature type="compositionally biased region" description="Basic and acidic residues" evidence="3">
    <location>
        <begin position="217"/>
        <end position="226"/>
    </location>
</feature>
<dbReference type="InterPro" id="IPR057670">
    <property type="entry name" value="SH3_retrovirus"/>
</dbReference>
<accession>W9RG02</accession>
<protein>
    <submittedName>
        <fullName evidence="5">Retrovirus-related Pol polyprotein from transposon TNT 1-94</fullName>
    </submittedName>
</protein>
<dbReference type="InterPro" id="IPR013103">
    <property type="entry name" value="RVT_2"/>
</dbReference>
<evidence type="ECO:0000256" key="3">
    <source>
        <dbReference type="SAM" id="MobiDB-lite"/>
    </source>
</evidence>
<feature type="compositionally biased region" description="Polar residues" evidence="3">
    <location>
        <begin position="227"/>
        <end position="248"/>
    </location>
</feature>
<dbReference type="PROSITE" id="PS50994">
    <property type="entry name" value="INTEGRASE"/>
    <property type="match status" value="1"/>
</dbReference>
<evidence type="ECO:0000313" key="6">
    <source>
        <dbReference type="Proteomes" id="UP000030645"/>
    </source>
</evidence>
<evidence type="ECO:0000259" key="4">
    <source>
        <dbReference type="PROSITE" id="PS50994"/>
    </source>
</evidence>
<dbReference type="EMBL" id="KE345003">
    <property type="protein sequence ID" value="EXB89110.1"/>
    <property type="molecule type" value="Genomic_DNA"/>
</dbReference>
<keyword evidence="6" id="KW-1185">Reference proteome</keyword>
<dbReference type="GO" id="GO:0015074">
    <property type="term" value="P:DNA integration"/>
    <property type="evidence" value="ECO:0007669"/>
    <property type="project" value="InterPro"/>
</dbReference>
<sequence>MCSQPTICYSPDYTSFKFTEKNEGMKEEKEHNKSNFEDLFVSNLKSKDCALSGSEERTEEKSHFIAKDDSMDYELPELVVFLQESSYHFVKDVCIDKGMHSHGKCLVENCELDHKIISRILESGADSKMIESKVQTMVTLSSISKESRTTDEHGHSKNGSKKKESSNSVKDVSEFDAGDESSTDHPVGEVQKAVSASSLESRKNSCDSDMSMATTSGREEHSHNPDNHQQGSETRNVAPISTENESPSHIHQHFGAESSHFSSGHFSAHIAHHGAASPSFRSVSHLSNSSTTSSMSFAFPILASEWHGSPERMATPEKKELRSKRRGKFARYNKTRRNPIPFARFLQECSIDAQYMMPGTPEQNGIAERRNLTLLNMVRCMLINSTLPEFLWGEASKTIAYILNQVPSKYVSKTPYELWSAKKPSLRHHHVWGCKAEVRPYNLQSKKLDPKTIIGFFVGYCVGSRGSRFYCPYHTTRVIESDRAVYLENDSFSIQGPREIVFKEERVIVPIPVFDTLVVGPAIGGGQVVTHAVPTDQAEHEYDISDTSDLVTYQEAISSSQSSFWIDAMKDEMSSMSQNDVWDLVELPQGCKPIGCKWAFKTKFDSEGQVERFKARLVTKGFSQR</sequence>
<evidence type="ECO:0000256" key="1">
    <source>
        <dbReference type="ARBA" id="ARBA00022723"/>
    </source>
</evidence>
<dbReference type="Pfam" id="PF25597">
    <property type="entry name" value="SH3_retrovirus"/>
    <property type="match status" value="1"/>
</dbReference>
<feature type="region of interest" description="Disordered" evidence="3">
    <location>
        <begin position="141"/>
        <end position="248"/>
    </location>
</feature>
<dbReference type="eggNOG" id="KOG0017">
    <property type="taxonomic scope" value="Eukaryota"/>
</dbReference>
<dbReference type="AlphaFoldDB" id="W9RG02"/>
<dbReference type="SUPFAM" id="SSF53098">
    <property type="entry name" value="Ribonuclease H-like"/>
    <property type="match status" value="1"/>
</dbReference>
<dbReference type="GO" id="GO:0046872">
    <property type="term" value="F:metal ion binding"/>
    <property type="evidence" value="ECO:0007669"/>
    <property type="project" value="UniProtKB-KW"/>
</dbReference>